<evidence type="ECO:0000313" key="3">
    <source>
        <dbReference type="Proteomes" id="UP000218113"/>
    </source>
</evidence>
<feature type="region of interest" description="Disordered" evidence="1">
    <location>
        <begin position="1"/>
        <end position="24"/>
    </location>
</feature>
<comment type="caution">
    <text evidence="2">The sequence shown here is derived from an EMBL/GenBank/DDBJ whole genome shotgun (WGS) entry which is preliminary data.</text>
</comment>
<protein>
    <submittedName>
        <fullName evidence="2">Uncharacterized protein</fullName>
    </submittedName>
</protein>
<dbReference type="EMBL" id="NVSR01000001">
    <property type="protein sequence ID" value="PCI30992.1"/>
    <property type="molecule type" value="Genomic_DNA"/>
</dbReference>
<gene>
    <name evidence="2" type="ORF">COB67_00630</name>
</gene>
<accession>A0A2A4TBS8</accession>
<sequence length="75" mass="8653">MQAKVKPLGKGSKPSTGNISDAELSRVTTIPKPTLITWSKKDSSDWRYNHYWFLKAHTKEELELMIEKSKEFSNL</sequence>
<proteinExistence type="predicted"/>
<evidence type="ECO:0000256" key="1">
    <source>
        <dbReference type="SAM" id="MobiDB-lite"/>
    </source>
</evidence>
<reference evidence="3" key="1">
    <citation type="submission" date="2017-08" db="EMBL/GenBank/DDBJ databases">
        <title>A dynamic microbial community with high functional redundancy inhabits the cold, oxic subseafloor aquifer.</title>
        <authorList>
            <person name="Tully B.J."/>
            <person name="Wheat C.G."/>
            <person name="Glazer B.T."/>
            <person name="Huber J.A."/>
        </authorList>
    </citation>
    <scope>NUCLEOTIDE SEQUENCE [LARGE SCALE GENOMIC DNA]</scope>
</reference>
<evidence type="ECO:0000313" key="2">
    <source>
        <dbReference type="EMBL" id="PCI30992.1"/>
    </source>
</evidence>
<dbReference type="Proteomes" id="UP000218113">
    <property type="component" value="Unassembled WGS sequence"/>
</dbReference>
<organism evidence="2 3">
    <name type="scientific">SAR324 cluster bacterium</name>
    <dbReference type="NCBI Taxonomy" id="2024889"/>
    <lineage>
        <taxon>Bacteria</taxon>
        <taxon>Deltaproteobacteria</taxon>
        <taxon>SAR324 cluster</taxon>
    </lineage>
</organism>
<name>A0A2A4TBS8_9DELT</name>
<dbReference type="AlphaFoldDB" id="A0A2A4TBS8"/>